<evidence type="ECO:0000256" key="2">
    <source>
        <dbReference type="ARBA" id="ARBA00004496"/>
    </source>
</evidence>
<dbReference type="InterPro" id="IPR000073">
    <property type="entry name" value="AB_hydrolase_1"/>
</dbReference>
<evidence type="ECO:0000256" key="1">
    <source>
        <dbReference type="ARBA" id="ARBA00001585"/>
    </source>
</evidence>
<evidence type="ECO:0000256" key="8">
    <source>
        <dbReference type="PIRNR" id="PIRNR006431"/>
    </source>
</evidence>
<dbReference type="InterPro" id="IPR002410">
    <property type="entry name" value="Peptidase_S33"/>
</dbReference>
<dbReference type="RefSeq" id="WP_091730390.1">
    <property type="nucleotide sequence ID" value="NZ_LT629757.1"/>
</dbReference>
<evidence type="ECO:0000256" key="9">
    <source>
        <dbReference type="PIRSR" id="PIRSR006431-1"/>
    </source>
</evidence>
<evidence type="ECO:0000256" key="7">
    <source>
        <dbReference type="ARBA" id="ARBA00022801"/>
    </source>
</evidence>
<dbReference type="PANTHER" id="PTHR43722:SF1">
    <property type="entry name" value="PROLINE IMINOPEPTIDASE"/>
    <property type="match status" value="1"/>
</dbReference>
<protein>
    <recommendedName>
        <fullName evidence="8">Proline iminopeptidase</fullName>
        <shortName evidence="8">PIP</shortName>
        <ecNumber evidence="8">3.4.11.5</ecNumber>
    </recommendedName>
    <alternativeName>
        <fullName evidence="8">Prolyl aminopeptidase</fullName>
    </alternativeName>
</protein>
<keyword evidence="7 8" id="KW-0378">Hydrolase</keyword>
<sequence length="335" mass="36140">MPHPPIEPYVAGLLTVDDGAELYWECSGNPEGRPLVWLHGGPGSGLGGGGYRRRPDPAVWRIIGLDQRACGRSRPLVTEPGFDLDGLTTQRMVADLEAVREHLGVASWLVSGGSWGTTLALAYAEAHPDRVTGLALVAVTTGSRRELDWISRGMGRVFPEAWSALDAASGRAPGQPLLEAYLYRLTHPDAEVRLTAARAWCAWEDTHVRVGVVAAGEQASPGLVDLADEEQLGFALHVVHSWAHDCWLGERGVLDGLARITHLPAVLVHGRLDVSGPVETPWELHRRWPASRLVVVEDEGHGGPRMSAELEAAYAWFATRAPSDDASPGSRPRSG</sequence>
<organism evidence="11 12">
    <name type="scientific">Nocardioides scoriae</name>
    <dbReference type="NCBI Taxonomy" id="642780"/>
    <lineage>
        <taxon>Bacteria</taxon>
        <taxon>Bacillati</taxon>
        <taxon>Actinomycetota</taxon>
        <taxon>Actinomycetes</taxon>
        <taxon>Propionibacteriales</taxon>
        <taxon>Nocardioidaceae</taxon>
        <taxon>Nocardioides</taxon>
    </lineage>
</organism>
<evidence type="ECO:0000313" key="12">
    <source>
        <dbReference type="Proteomes" id="UP000198859"/>
    </source>
</evidence>
<evidence type="ECO:0000256" key="3">
    <source>
        <dbReference type="ARBA" id="ARBA00010088"/>
    </source>
</evidence>
<comment type="catalytic activity">
    <reaction evidence="1 8">
        <text>Release of N-terminal proline from a peptide.</text>
        <dbReference type="EC" id="3.4.11.5"/>
    </reaction>
</comment>
<dbReference type="AlphaFoldDB" id="A0A1H1USW2"/>
<dbReference type="PRINTS" id="PR00793">
    <property type="entry name" value="PROAMNOPTASE"/>
</dbReference>
<dbReference type="PIRSF" id="PIRSF006431">
    <property type="entry name" value="Pept_S33"/>
    <property type="match status" value="1"/>
</dbReference>
<reference evidence="12" key="1">
    <citation type="submission" date="2016-10" db="EMBL/GenBank/DDBJ databases">
        <authorList>
            <person name="Varghese N."/>
            <person name="Submissions S."/>
        </authorList>
    </citation>
    <scope>NUCLEOTIDE SEQUENCE [LARGE SCALE GENOMIC DNA]</scope>
    <source>
        <strain evidence="12">DSM 22127</strain>
    </source>
</reference>
<evidence type="ECO:0000256" key="6">
    <source>
        <dbReference type="ARBA" id="ARBA00022670"/>
    </source>
</evidence>
<evidence type="ECO:0000256" key="5">
    <source>
        <dbReference type="ARBA" id="ARBA00022490"/>
    </source>
</evidence>
<keyword evidence="6 8" id="KW-0645">Protease</keyword>
<gene>
    <name evidence="11" type="ORF">SAMN04488570_2617</name>
</gene>
<proteinExistence type="inferred from homology"/>
<dbReference type="Proteomes" id="UP000198859">
    <property type="component" value="Chromosome I"/>
</dbReference>
<dbReference type="EC" id="3.4.11.5" evidence="8"/>
<dbReference type="GO" id="GO:0006508">
    <property type="term" value="P:proteolysis"/>
    <property type="evidence" value="ECO:0007669"/>
    <property type="project" value="UniProtKB-KW"/>
</dbReference>
<dbReference type="Pfam" id="PF00561">
    <property type="entry name" value="Abhydrolase_1"/>
    <property type="match status" value="1"/>
</dbReference>
<evidence type="ECO:0000313" key="11">
    <source>
        <dbReference type="EMBL" id="SDS75678.1"/>
    </source>
</evidence>
<dbReference type="InterPro" id="IPR005944">
    <property type="entry name" value="Pro_iminopeptidase"/>
</dbReference>
<dbReference type="GO" id="GO:0004177">
    <property type="term" value="F:aminopeptidase activity"/>
    <property type="evidence" value="ECO:0007669"/>
    <property type="project" value="UniProtKB-UniRule"/>
</dbReference>
<name>A0A1H1USW2_9ACTN</name>
<comment type="similarity">
    <text evidence="3 8">Belongs to the peptidase S33 family.</text>
</comment>
<dbReference type="Gene3D" id="3.40.50.1820">
    <property type="entry name" value="alpha/beta hydrolase"/>
    <property type="match status" value="1"/>
</dbReference>
<dbReference type="STRING" id="642780.SAMN04488570_2617"/>
<evidence type="ECO:0000256" key="4">
    <source>
        <dbReference type="ARBA" id="ARBA00022438"/>
    </source>
</evidence>
<dbReference type="OrthoDB" id="9796770at2"/>
<feature type="active site" description="Proton donor" evidence="9">
    <location>
        <position position="301"/>
    </location>
</feature>
<feature type="domain" description="AB hydrolase-1" evidence="10">
    <location>
        <begin position="34"/>
        <end position="301"/>
    </location>
</feature>
<dbReference type="InterPro" id="IPR029058">
    <property type="entry name" value="AB_hydrolase_fold"/>
</dbReference>
<dbReference type="GO" id="GO:0005737">
    <property type="term" value="C:cytoplasm"/>
    <property type="evidence" value="ECO:0007669"/>
    <property type="project" value="UniProtKB-SubCell"/>
</dbReference>
<feature type="active site" evidence="9">
    <location>
        <position position="273"/>
    </location>
</feature>
<keyword evidence="12" id="KW-1185">Reference proteome</keyword>
<dbReference type="SUPFAM" id="SSF53474">
    <property type="entry name" value="alpha/beta-Hydrolases"/>
    <property type="match status" value="1"/>
</dbReference>
<dbReference type="PANTHER" id="PTHR43722">
    <property type="entry name" value="PROLINE IMINOPEPTIDASE"/>
    <property type="match status" value="1"/>
</dbReference>
<evidence type="ECO:0000259" key="10">
    <source>
        <dbReference type="Pfam" id="PF00561"/>
    </source>
</evidence>
<keyword evidence="5 8" id="KW-0963">Cytoplasm</keyword>
<comment type="subcellular location">
    <subcellularLocation>
        <location evidence="2 8">Cytoplasm</location>
    </subcellularLocation>
</comment>
<feature type="active site" description="Nucleophile" evidence="9">
    <location>
        <position position="114"/>
    </location>
</feature>
<keyword evidence="4 8" id="KW-0031">Aminopeptidase</keyword>
<accession>A0A1H1USW2</accession>
<dbReference type="EMBL" id="LT629757">
    <property type="protein sequence ID" value="SDS75678.1"/>
    <property type="molecule type" value="Genomic_DNA"/>
</dbReference>